<dbReference type="InterPro" id="IPR016197">
    <property type="entry name" value="Chromo-like_dom_sf"/>
</dbReference>
<gene>
    <name evidence="2" type="ORF">KFK09_022599</name>
</gene>
<dbReference type="Pfam" id="PF00385">
    <property type="entry name" value="Chromo"/>
    <property type="match status" value="1"/>
</dbReference>
<dbReference type="SMART" id="SM00298">
    <property type="entry name" value="CHROMO"/>
    <property type="match status" value="1"/>
</dbReference>
<dbReference type="InterPro" id="IPR023780">
    <property type="entry name" value="Chromo_domain"/>
</dbReference>
<organism evidence="2 3">
    <name type="scientific">Dendrobium nobile</name>
    <name type="common">Orchid</name>
    <dbReference type="NCBI Taxonomy" id="94219"/>
    <lineage>
        <taxon>Eukaryota</taxon>
        <taxon>Viridiplantae</taxon>
        <taxon>Streptophyta</taxon>
        <taxon>Embryophyta</taxon>
        <taxon>Tracheophyta</taxon>
        <taxon>Spermatophyta</taxon>
        <taxon>Magnoliopsida</taxon>
        <taxon>Liliopsida</taxon>
        <taxon>Asparagales</taxon>
        <taxon>Orchidaceae</taxon>
        <taxon>Epidendroideae</taxon>
        <taxon>Malaxideae</taxon>
        <taxon>Dendrobiinae</taxon>
        <taxon>Dendrobium</taxon>
    </lineage>
</organism>
<dbReference type="OrthoDB" id="1648721at2759"/>
<dbReference type="InterPro" id="IPR056924">
    <property type="entry name" value="SH3_Tf2-1"/>
</dbReference>
<proteinExistence type="predicted"/>
<name>A0A8T3AQB8_DENNO</name>
<protein>
    <recommendedName>
        <fullName evidence="1">Chromo domain-containing protein</fullName>
    </recommendedName>
</protein>
<sequence>MAYFCRQRFPVGTFKKLSRKKFGPFRVIKKLGANAYLLDLPDTVGTSPVFNISDLSLYEGDSDDFVDIETLPLSAPLVKSEDQIEDVIDVKVIQTRHGEHKKFLIKWSNRPLTDCTWINAADLKKKNLELYERVADTFSSGAENFPPGEN</sequence>
<reference evidence="2" key="1">
    <citation type="journal article" date="2022" name="Front. Genet.">
        <title>Chromosome-Scale Assembly of the Dendrobium nobile Genome Provides Insights Into the Molecular Mechanism of the Biosynthesis of the Medicinal Active Ingredient of Dendrobium.</title>
        <authorList>
            <person name="Xu Q."/>
            <person name="Niu S.-C."/>
            <person name="Li K.-L."/>
            <person name="Zheng P.-J."/>
            <person name="Zhang X.-J."/>
            <person name="Jia Y."/>
            <person name="Liu Y."/>
            <person name="Niu Y.-X."/>
            <person name="Yu L.-H."/>
            <person name="Chen D.-F."/>
            <person name="Zhang G.-Q."/>
        </authorList>
    </citation>
    <scope>NUCLEOTIDE SEQUENCE</scope>
    <source>
        <tissue evidence="2">Leaf</tissue>
    </source>
</reference>
<keyword evidence="3" id="KW-1185">Reference proteome</keyword>
<dbReference type="Proteomes" id="UP000829196">
    <property type="component" value="Unassembled WGS sequence"/>
</dbReference>
<dbReference type="InterPro" id="IPR000953">
    <property type="entry name" value="Chromo/chromo_shadow_dom"/>
</dbReference>
<dbReference type="AlphaFoldDB" id="A0A8T3AQB8"/>
<accession>A0A8T3AQB8</accession>
<dbReference type="Gene3D" id="2.40.50.40">
    <property type="match status" value="1"/>
</dbReference>
<evidence type="ECO:0000313" key="3">
    <source>
        <dbReference type="Proteomes" id="UP000829196"/>
    </source>
</evidence>
<comment type="caution">
    <text evidence="2">The sequence shown here is derived from an EMBL/GenBank/DDBJ whole genome shotgun (WGS) entry which is preliminary data.</text>
</comment>
<evidence type="ECO:0000259" key="1">
    <source>
        <dbReference type="SMART" id="SM00298"/>
    </source>
</evidence>
<feature type="domain" description="Chromo" evidence="1">
    <location>
        <begin position="80"/>
        <end position="136"/>
    </location>
</feature>
<dbReference type="EMBL" id="JAGYWB010000016">
    <property type="protein sequence ID" value="KAI0496285.1"/>
    <property type="molecule type" value="Genomic_DNA"/>
</dbReference>
<evidence type="ECO:0000313" key="2">
    <source>
        <dbReference type="EMBL" id="KAI0496285.1"/>
    </source>
</evidence>
<dbReference type="SUPFAM" id="SSF54160">
    <property type="entry name" value="Chromo domain-like"/>
    <property type="match status" value="1"/>
</dbReference>
<dbReference type="Pfam" id="PF24626">
    <property type="entry name" value="SH3_Tf2-1"/>
    <property type="match status" value="1"/>
</dbReference>